<proteinExistence type="predicted"/>
<dbReference type="Gene3D" id="3.10.50.40">
    <property type="match status" value="2"/>
</dbReference>
<dbReference type="PROSITE" id="PS50198">
    <property type="entry name" value="PPIC_PPIASE_2"/>
    <property type="match status" value="2"/>
</dbReference>
<dbReference type="AlphaFoldDB" id="A0A098LK58"/>
<dbReference type="Proteomes" id="UP000030185">
    <property type="component" value="Unassembled WGS sequence"/>
</dbReference>
<dbReference type="InterPro" id="IPR050280">
    <property type="entry name" value="OMP_Chaperone_SurA"/>
</dbReference>
<evidence type="ECO:0000259" key="3">
    <source>
        <dbReference type="PROSITE" id="PS50198"/>
    </source>
</evidence>
<evidence type="ECO:0000313" key="5">
    <source>
        <dbReference type="Proteomes" id="UP000030185"/>
    </source>
</evidence>
<accession>A0A098LK58</accession>
<reference evidence="4 5" key="1">
    <citation type="submission" date="2014-09" db="EMBL/GenBank/DDBJ databases">
        <title>Sporocytophaga myxococcoides PG-01 genome sequencing.</title>
        <authorList>
            <person name="Liu L."/>
            <person name="Gao P.J."/>
            <person name="Chen G.J."/>
            <person name="Wang L.S."/>
        </authorList>
    </citation>
    <scope>NUCLEOTIDE SEQUENCE [LARGE SCALE GENOMIC DNA]</scope>
    <source>
        <strain evidence="4 5">PG-01</strain>
    </source>
</reference>
<dbReference type="GO" id="GO:0003755">
    <property type="term" value="F:peptidyl-prolyl cis-trans isomerase activity"/>
    <property type="evidence" value="ECO:0007669"/>
    <property type="project" value="UniProtKB-KW"/>
</dbReference>
<dbReference type="SUPFAM" id="SSF54534">
    <property type="entry name" value="FKBP-like"/>
    <property type="match status" value="2"/>
</dbReference>
<dbReference type="InterPro" id="IPR046357">
    <property type="entry name" value="PPIase_dom_sf"/>
</dbReference>
<dbReference type="InterPro" id="IPR027304">
    <property type="entry name" value="Trigger_fact/SurA_dom_sf"/>
</dbReference>
<dbReference type="Pfam" id="PF13624">
    <property type="entry name" value="SurA_N_3"/>
    <property type="match status" value="1"/>
</dbReference>
<dbReference type="RefSeq" id="WP_045468592.1">
    <property type="nucleotide sequence ID" value="NZ_BBLT01000012.1"/>
</dbReference>
<dbReference type="PANTHER" id="PTHR47637">
    <property type="entry name" value="CHAPERONE SURA"/>
    <property type="match status" value="1"/>
</dbReference>
<evidence type="ECO:0000256" key="1">
    <source>
        <dbReference type="ARBA" id="ARBA00022729"/>
    </source>
</evidence>
<keyword evidence="1" id="KW-0732">Signal</keyword>
<feature type="domain" description="PpiC" evidence="3">
    <location>
        <begin position="179"/>
        <end position="279"/>
    </location>
</feature>
<evidence type="ECO:0000256" key="2">
    <source>
        <dbReference type="PROSITE-ProRule" id="PRU00278"/>
    </source>
</evidence>
<keyword evidence="2 4" id="KW-0413">Isomerase</keyword>
<gene>
    <name evidence="4" type="ORF">MYP_4570</name>
</gene>
<dbReference type="Pfam" id="PF00639">
    <property type="entry name" value="Rotamase"/>
    <property type="match status" value="2"/>
</dbReference>
<organism evidence="4 5">
    <name type="scientific">Sporocytophaga myxococcoides</name>
    <dbReference type="NCBI Taxonomy" id="153721"/>
    <lineage>
        <taxon>Bacteria</taxon>
        <taxon>Pseudomonadati</taxon>
        <taxon>Bacteroidota</taxon>
        <taxon>Cytophagia</taxon>
        <taxon>Cytophagales</taxon>
        <taxon>Cytophagaceae</taxon>
        <taxon>Sporocytophaga</taxon>
    </lineage>
</organism>
<dbReference type="STRING" id="153721.MYP_4570"/>
<sequence length="452" mass="51174">MKSKSSNTIKLFVFFTFILLTLISEYSAAQVLDKIIVKVDNEIIMKSELEMNYLQVLASQENVSDPAKLKCQVLETLIINKLLIAKAEIDSVTVEKAQVDEQLDRRMAYFISQIGSEEKLVAMYNKSIDDLKKELRSQVKEQLIIQKMQDNITKDLKVTPGEVKRFFNEIPKDSLPYFSTEAEIGQIVVIPKISKEKKNETREQLERIKAKILEGGDFCKMAGIFSEDPGSAKNCGELGFFKRGELVPEYEGAALKLKPGELSGIVESEYGFHLIQMIARRGNEFNTRHILIKPTSSSQDMTTAVMFLDSLRTAILNDSISFEKAAKKFSEDKSTNSTGGLFIDQETGSSHIPMEKLDPVTFFLVDTMKVGSITKPIPFNMEDGTEALKIVYYKSKTPPHQANLEDDYQKIQKATLAEKKNNAVNKWFDKNKGEVFIDIDEDFKDCELMITQ</sequence>
<dbReference type="InterPro" id="IPR000297">
    <property type="entry name" value="PPIase_PpiC"/>
</dbReference>
<dbReference type="EMBL" id="BBLT01000012">
    <property type="protein sequence ID" value="GAL87340.1"/>
    <property type="molecule type" value="Genomic_DNA"/>
</dbReference>
<feature type="domain" description="PpiC" evidence="3">
    <location>
        <begin position="282"/>
        <end position="392"/>
    </location>
</feature>
<comment type="caution">
    <text evidence="4">The sequence shown here is derived from an EMBL/GenBank/DDBJ whole genome shotgun (WGS) entry which is preliminary data.</text>
</comment>
<dbReference type="SUPFAM" id="SSF109998">
    <property type="entry name" value="Triger factor/SurA peptide-binding domain-like"/>
    <property type="match status" value="1"/>
</dbReference>
<name>A0A098LK58_9BACT</name>
<keyword evidence="2" id="KW-0697">Rotamase</keyword>
<dbReference type="PANTHER" id="PTHR47637:SF1">
    <property type="entry name" value="CHAPERONE SURA"/>
    <property type="match status" value="1"/>
</dbReference>
<protein>
    <submittedName>
        <fullName evidence="4">Peptidyl-prolyl cis-trans isomerase</fullName>
    </submittedName>
</protein>
<evidence type="ECO:0000313" key="4">
    <source>
        <dbReference type="EMBL" id="GAL87340.1"/>
    </source>
</evidence>
<dbReference type="eggNOG" id="COG0760">
    <property type="taxonomic scope" value="Bacteria"/>
</dbReference>
<dbReference type="Gene3D" id="1.10.4030.10">
    <property type="entry name" value="Porin chaperone SurA, peptide-binding domain"/>
    <property type="match status" value="1"/>
</dbReference>
<keyword evidence="5" id="KW-1185">Reference proteome</keyword>
<dbReference type="OrthoDB" id="14196at2"/>